<evidence type="ECO:0000256" key="4">
    <source>
        <dbReference type="ARBA" id="ARBA00022692"/>
    </source>
</evidence>
<evidence type="ECO:0000256" key="1">
    <source>
        <dbReference type="ARBA" id="ARBA00009521"/>
    </source>
</evidence>
<organism evidence="12 13">
    <name type="scientific">Bartonella koehlerae C-29</name>
    <dbReference type="NCBI Taxonomy" id="1134510"/>
    <lineage>
        <taxon>Bacteria</taxon>
        <taxon>Pseudomonadati</taxon>
        <taxon>Pseudomonadota</taxon>
        <taxon>Alphaproteobacteria</taxon>
        <taxon>Hyphomicrobiales</taxon>
        <taxon>Bartonellaceae</taxon>
        <taxon>Bartonella</taxon>
    </lineage>
</organism>
<feature type="chain" id="PRO_5044955303" description="Porin" evidence="11">
    <location>
        <begin position="22"/>
        <end position="294"/>
    </location>
</feature>
<dbReference type="OrthoDB" id="9815357at2"/>
<protein>
    <recommendedName>
        <fullName evidence="11">Porin</fullName>
    </recommendedName>
</protein>
<keyword evidence="8 11" id="KW-0472">Membrane</keyword>
<evidence type="ECO:0000313" key="12">
    <source>
        <dbReference type="EMBL" id="KEC54568.1"/>
    </source>
</evidence>
<evidence type="ECO:0000256" key="11">
    <source>
        <dbReference type="RuleBase" id="RU364005"/>
    </source>
</evidence>
<comment type="similarity">
    <text evidence="10">Belongs to the Omp25/RopB family.</text>
</comment>
<sequence>MNTRFIIASLFAFIPASVIQAADVTVPHQSEQVIPPAITSHPFSWTGFYFGGQIGGFSSKISAMTRDVDVPLYPDESSKSKKWIPVEKQYIPSLSGFIGGFYTGANLEFGNGLILGIDTDILFLGQKDTKIIVHNETVEGSTEEEGSEHKQASFRLGYLSEVFKPVVRNQQEVEGDRFTFSHTLKQKWTGATRARIGFSVARMMPYIAGGVAYGQFQDILSISITGEDPFSAILDETKTMIGYTVGGGVDFAMTNNFIVRAEYRYSDFGKKKFKDEIELDYKTNDFRVGIAYKF</sequence>
<evidence type="ECO:0000256" key="7">
    <source>
        <dbReference type="ARBA" id="ARBA00023114"/>
    </source>
</evidence>
<keyword evidence="9 11" id="KW-0998">Cell outer membrane</keyword>
<dbReference type="GO" id="GO:0009279">
    <property type="term" value="C:cell outer membrane"/>
    <property type="evidence" value="ECO:0007669"/>
    <property type="project" value="UniProtKB-SubCell"/>
</dbReference>
<keyword evidence="3 11" id="KW-1134">Transmembrane beta strand</keyword>
<dbReference type="HOGENOM" id="CLU_037100_4_2_5"/>
<comment type="domain">
    <text evidence="11">Consists of 16-stranded beta-barrel sheets, with large surface-exposed loops, that form a transmembrane pore at the center of each barrel. The pore is partially ocluded by a peptide loop that folds into the pore lumen.</text>
</comment>
<feature type="signal peptide" evidence="11">
    <location>
        <begin position="1"/>
        <end position="21"/>
    </location>
</feature>
<comment type="subcellular location">
    <subcellularLocation>
        <location evidence="11">Cell outer membrane</location>
        <topology evidence="11">Multi-pass membrane protein</topology>
    </subcellularLocation>
</comment>
<dbReference type="EMBL" id="AHPL01000010">
    <property type="protein sequence ID" value="KEC54568.1"/>
    <property type="molecule type" value="Genomic_DNA"/>
</dbReference>
<gene>
    <name evidence="12" type="ORF">O9A_01182</name>
</gene>
<dbReference type="Gene3D" id="2.40.160.20">
    <property type="match status" value="1"/>
</dbReference>
<evidence type="ECO:0000256" key="2">
    <source>
        <dbReference type="ARBA" id="ARBA00022448"/>
    </source>
</evidence>
<dbReference type="Proteomes" id="UP000027015">
    <property type="component" value="Unassembled WGS sequence"/>
</dbReference>
<keyword evidence="13" id="KW-1185">Reference proteome</keyword>
<evidence type="ECO:0000256" key="6">
    <source>
        <dbReference type="ARBA" id="ARBA00023065"/>
    </source>
</evidence>
<proteinExistence type="inferred from homology"/>
<dbReference type="PATRIC" id="fig|1134510.3.peg.1328"/>
<dbReference type="eggNOG" id="COG3637">
    <property type="taxonomic scope" value="Bacteria"/>
</dbReference>
<evidence type="ECO:0000256" key="9">
    <source>
        <dbReference type="ARBA" id="ARBA00023237"/>
    </source>
</evidence>
<dbReference type="InterPro" id="IPR051692">
    <property type="entry name" value="OMP-like"/>
</dbReference>
<dbReference type="SUPFAM" id="SSF56925">
    <property type="entry name" value="OMPA-like"/>
    <property type="match status" value="1"/>
</dbReference>
<dbReference type="PANTHER" id="PTHR34001">
    <property type="entry name" value="BLL7405 PROTEIN"/>
    <property type="match status" value="1"/>
</dbReference>
<dbReference type="InterPro" id="IPR003684">
    <property type="entry name" value="Porin_alphabac"/>
</dbReference>
<dbReference type="PANTHER" id="PTHR34001:SF3">
    <property type="entry name" value="BLL7405 PROTEIN"/>
    <property type="match status" value="1"/>
</dbReference>
<dbReference type="Pfam" id="PF02530">
    <property type="entry name" value="Porin_2"/>
    <property type="match status" value="1"/>
</dbReference>
<keyword evidence="2 11" id="KW-0813">Transport</keyword>
<dbReference type="STRING" id="1134510.O9A_01182"/>
<keyword evidence="4 11" id="KW-0812">Transmembrane</keyword>
<reference evidence="12 13" key="1">
    <citation type="submission" date="2012-04" db="EMBL/GenBank/DDBJ databases">
        <title>The Genome Sequence of Bartonella koehlerae C-29.</title>
        <authorList>
            <consortium name="The Broad Institute Genome Sequencing Platform"/>
            <consortium name="The Broad Institute Genome Sequencing Center for Infectious Disease"/>
            <person name="Feldgarden M."/>
            <person name="Kirby J."/>
            <person name="Kosoy M."/>
            <person name="Birtles R."/>
            <person name="Probert W.S."/>
            <person name="Chiaraviglio L."/>
            <person name="Walker B."/>
            <person name="Young S.K."/>
            <person name="Zeng Q."/>
            <person name="Gargeya S."/>
            <person name="Fitzgerald M."/>
            <person name="Haas B."/>
            <person name="Abouelleil A."/>
            <person name="Alvarado L."/>
            <person name="Arachchi H.M."/>
            <person name="Berlin A.M."/>
            <person name="Chapman S.B."/>
            <person name="Goldberg J."/>
            <person name="Griggs A."/>
            <person name="Gujja S."/>
            <person name="Hansen M."/>
            <person name="Howarth C."/>
            <person name="Imamovic A."/>
            <person name="Larimer J."/>
            <person name="McCowen C."/>
            <person name="Montmayeur A."/>
            <person name="Murphy C."/>
            <person name="Neiman D."/>
            <person name="Pearson M."/>
            <person name="Priest M."/>
            <person name="Roberts A."/>
            <person name="Saif S."/>
            <person name="Shea T."/>
            <person name="Sisk P."/>
            <person name="Sykes S."/>
            <person name="Wortman J."/>
            <person name="Nusbaum C."/>
            <person name="Birren B."/>
        </authorList>
    </citation>
    <scope>NUCLEOTIDE SEQUENCE [LARGE SCALE GENOMIC DNA]</scope>
    <source>
        <strain evidence="12 13">C-29</strain>
    </source>
</reference>
<keyword evidence="7 11" id="KW-0626">Porin</keyword>
<evidence type="ECO:0000313" key="13">
    <source>
        <dbReference type="Proteomes" id="UP000027015"/>
    </source>
</evidence>
<comment type="caution">
    <text evidence="12">The sequence shown here is derived from an EMBL/GenBank/DDBJ whole genome shotgun (WGS) entry which is preliminary data.</text>
</comment>
<accession>A0A067WCQ2</accession>
<evidence type="ECO:0000256" key="10">
    <source>
        <dbReference type="ARBA" id="ARBA00038306"/>
    </source>
</evidence>
<evidence type="ECO:0000256" key="8">
    <source>
        <dbReference type="ARBA" id="ARBA00023136"/>
    </source>
</evidence>
<dbReference type="AlphaFoldDB" id="A0A067WCQ2"/>
<name>A0A067WCQ2_9HYPH</name>
<keyword evidence="5 11" id="KW-0732">Signal</keyword>
<comment type="function">
    <text evidence="11">Forms passive diffusion pores that allow small molecular weight hydrophilic materials across the outer membrane.</text>
</comment>
<dbReference type="InterPro" id="IPR011250">
    <property type="entry name" value="OMP/PagP_B-barrel"/>
</dbReference>
<evidence type="ECO:0000256" key="3">
    <source>
        <dbReference type="ARBA" id="ARBA00022452"/>
    </source>
</evidence>
<evidence type="ECO:0000256" key="5">
    <source>
        <dbReference type="ARBA" id="ARBA00022729"/>
    </source>
</evidence>
<dbReference type="RefSeq" id="WP_034459658.1">
    <property type="nucleotide sequence ID" value="NZ_CADEAH010000004.1"/>
</dbReference>
<keyword evidence="6 11" id="KW-0406">Ion transport</keyword>
<comment type="similarity">
    <text evidence="1 11">Belongs to the alphaproteobacteria porin family.</text>
</comment>